<feature type="transmembrane region" description="Helical" evidence="16">
    <location>
        <begin position="433"/>
        <end position="458"/>
    </location>
</feature>
<feature type="transmembrane region" description="Helical" evidence="16">
    <location>
        <begin position="317"/>
        <end position="338"/>
    </location>
</feature>
<evidence type="ECO:0000256" key="3">
    <source>
        <dbReference type="ARBA" id="ARBA00012944"/>
    </source>
</evidence>
<dbReference type="EMBL" id="MZ561467">
    <property type="protein sequence ID" value="UHA56275.1"/>
    <property type="molecule type" value="Genomic_DNA"/>
</dbReference>
<feature type="transmembrane region" description="Helical" evidence="16">
    <location>
        <begin position="118"/>
        <end position="140"/>
    </location>
</feature>
<evidence type="ECO:0000256" key="10">
    <source>
        <dbReference type="ARBA" id="ARBA00022989"/>
    </source>
</evidence>
<comment type="function">
    <text evidence="16">Core subunit of the mitochondrial membrane respiratory chain NADH dehydrogenase (Complex I) which catalyzes electron transfer from NADH through the respiratory chain, using ubiquinone as an electron acceptor. Essential for the catalytic activity and assembly of complex I.</text>
</comment>
<feature type="transmembrane region" description="Helical" evidence="16">
    <location>
        <begin position="202"/>
        <end position="222"/>
    </location>
</feature>
<keyword evidence="12 16" id="KW-0830">Ubiquinone</keyword>
<dbReference type="PANTHER" id="PTHR43507:SF20">
    <property type="entry name" value="NADH-UBIQUINONE OXIDOREDUCTASE CHAIN 4"/>
    <property type="match status" value="1"/>
</dbReference>
<evidence type="ECO:0000256" key="1">
    <source>
        <dbReference type="ARBA" id="ARBA00004225"/>
    </source>
</evidence>
<evidence type="ECO:0000256" key="9">
    <source>
        <dbReference type="ARBA" id="ARBA00022982"/>
    </source>
</evidence>
<evidence type="ECO:0000256" key="13">
    <source>
        <dbReference type="ARBA" id="ARBA00023128"/>
    </source>
</evidence>
<feature type="domain" description="NADH:quinone oxidoreductase/Mrp antiporter transmembrane" evidence="17">
    <location>
        <begin position="87"/>
        <end position="409"/>
    </location>
</feature>
<dbReference type="PANTHER" id="PTHR43507">
    <property type="entry name" value="NADH-UBIQUINONE OXIDOREDUCTASE CHAIN 4"/>
    <property type="match status" value="1"/>
</dbReference>
<feature type="transmembrane region" description="Helical" evidence="16">
    <location>
        <begin position="234"/>
        <end position="254"/>
    </location>
</feature>
<evidence type="ECO:0000256" key="2">
    <source>
        <dbReference type="ARBA" id="ARBA00009025"/>
    </source>
</evidence>
<feature type="transmembrane region" description="Helical" evidence="16">
    <location>
        <begin position="260"/>
        <end position="280"/>
    </location>
</feature>
<comment type="similarity">
    <text evidence="2 16">Belongs to the complex I subunit 4 family.</text>
</comment>
<feature type="transmembrane region" description="Helical" evidence="16">
    <location>
        <begin position="350"/>
        <end position="379"/>
    </location>
</feature>
<sequence length="468" mass="54114">MPSKLGFIMVLVLSIVYFFVRFNYNFFILQNLWMSNNSMLDFMAYFFIFLSMLIILFVVLIGGSSNLFYILNIFLLLVLMGFFMSLNALYLFVFFEGSFIMMFMLIMFWGVNPERIEALNYFLVYSIVGSVPLLACIVFIQEGLSVMGLFSWLVSSLASGSVSHNEMNSVSVVVSELEVTGYFVGLDENEVLDFFFSSQLVFFFWVIVFLFKFPAFGVHLWLPKAHVESPVYGSMILAGIMIKLGVVGIFRFFFSGKGMFWDYFVFNNIFFYFCLSVFLVNFICSRQYDLKAFVAYSSIVHMALILITIWSGSLVSIVGALFMSFAHGLCSSALFLNLNCFYGMSTSRNIVINSGFIYVSSFFCFFWFVMCSINCSIPISLNFFSEVFLIFSGMSLNLWSFISFIFNVFFCGLYSILLYSYVSHGKSNFVFNFNISLIGWYLIFLVLWYHFFLVYFYFFSFNIFGLVV</sequence>
<keyword evidence="7 16" id="KW-0812">Transmembrane</keyword>
<geneLocation type="mitochondrion" evidence="18"/>
<feature type="transmembrane region" description="Helical" evidence="16">
    <location>
        <begin position="5"/>
        <end position="22"/>
    </location>
</feature>
<feature type="transmembrane region" description="Helical" evidence="16">
    <location>
        <begin position="67"/>
        <end position="84"/>
    </location>
</feature>
<evidence type="ECO:0000256" key="6">
    <source>
        <dbReference type="ARBA" id="ARBA00022660"/>
    </source>
</evidence>
<keyword evidence="5 16" id="KW-0813">Transport</keyword>
<evidence type="ECO:0000256" key="14">
    <source>
        <dbReference type="ARBA" id="ARBA00023136"/>
    </source>
</evidence>
<evidence type="ECO:0000256" key="16">
    <source>
        <dbReference type="RuleBase" id="RU003297"/>
    </source>
</evidence>
<dbReference type="InterPro" id="IPR003918">
    <property type="entry name" value="NADH_UbQ_OxRdtase"/>
</dbReference>
<keyword evidence="8" id="KW-1278">Translocase</keyword>
<evidence type="ECO:0000259" key="17">
    <source>
        <dbReference type="Pfam" id="PF00361"/>
    </source>
</evidence>
<dbReference type="PRINTS" id="PR01437">
    <property type="entry name" value="NUOXDRDTASE4"/>
</dbReference>
<protein>
    <recommendedName>
        <fullName evidence="4 16">NADH-ubiquinone oxidoreductase chain 4</fullName>
        <ecNumber evidence="3 16">7.1.1.2</ecNumber>
    </recommendedName>
</protein>
<dbReference type="GO" id="GO:0042773">
    <property type="term" value="P:ATP synthesis coupled electron transport"/>
    <property type="evidence" value="ECO:0007669"/>
    <property type="project" value="InterPro"/>
</dbReference>
<dbReference type="EC" id="7.1.1.2" evidence="3 16"/>
<comment type="catalytic activity">
    <reaction evidence="15 16">
        <text>a ubiquinone + NADH + 5 H(+)(in) = a ubiquinol + NAD(+) + 4 H(+)(out)</text>
        <dbReference type="Rhea" id="RHEA:29091"/>
        <dbReference type="Rhea" id="RHEA-COMP:9565"/>
        <dbReference type="Rhea" id="RHEA-COMP:9566"/>
        <dbReference type="ChEBI" id="CHEBI:15378"/>
        <dbReference type="ChEBI" id="CHEBI:16389"/>
        <dbReference type="ChEBI" id="CHEBI:17976"/>
        <dbReference type="ChEBI" id="CHEBI:57540"/>
        <dbReference type="ChEBI" id="CHEBI:57945"/>
        <dbReference type="EC" id="7.1.1.2"/>
    </reaction>
</comment>
<accession>A0A8K1X783</accession>
<organism evidence="18">
    <name type="scientific">Bipalium adventitium</name>
    <dbReference type="NCBI Taxonomy" id="66751"/>
    <lineage>
        <taxon>Eukaryota</taxon>
        <taxon>Metazoa</taxon>
        <taxon>Spiralia</taxon>
        <taxon>Lophotrochozoa</taxon>
        <taxon>Platyhelminthes</taxon>
        <taxon>Rhabditophora</taxon>
        <taxon>Seriata</taxon>
        <taxon>Tricladida</taxon>
        <taxon>Continenticola</taxon>
        <taxon>Geoplanoidea</taxon>
        <taxon>Geoplanidae</taxon>
        <taxon>Bipaliinae</taxon>
        <taxon>Bipalium</taxon>
    </lineage>
</organism>
<evidence type="ECO:0000256" key="4">
    <source>
        <dbReference type="ARBA" id="ARBA00021006"/>
    </source>
</evidence>
<dbReference type="GO" id="GO:0031966">
    <property type="term" value="C:mitochondrial membrane"/>
    <property type="evidence" value="ECO:0007669"/>
    <property type="project" value="UniProtKB-SubCell"/>
</dbReference>
<reference evidence="18" key="1">
    <citation type="journal article" date="2022" name="PeerJ">
        <title>Hammerhead flatworms (Platyhelminthes, Geoplanidae, Bipaliinae): mitochondrial genomes and description of two new species from France, Italy and Mayotte.</title>
        <authorList>
            <person name="Justine J.-L."/>
            <person name="Gastineau R."/>
            <person name="Gros P."/>
            <person name="Gey D."/>
            <person name="Ruzzier E."/>
            <person name="Winsor L."/>
        </authorList>
    </citation>
    <scope>NUCLEOTIDE SEQUENCE</scope>
</reference>
<keyword evidence="13 16" id="KW-0496">Mitochondrion</keyword>
<comment type="subcellular location">
    <subcellularLocation>
        <location evidence="1 16">Mitochondrion membrane</location>
        <topology evidence="1 16">Multi-pass membrane protein</topology>
    </subcellularLocation>
</comment>
<feature type="transmembrane region" description="Helical" evidence="16">
    <location>
        <begin position="399"/>
        <end position="421"/>
    </location>
</feature>
<gene>
    <name evidence="18" type="primary">ND4</name>
</gene>
<dbReference type="GO" id="GO:0048039">
    <property type="term" value="F:ubiquinone binding"/>
    <property type="evidence" value="ECO:0007669"/>
    <property type="project" value="TreeGrafter"/>
</dbReference>
<evidence type="ECO:0000256" key="11">
    <source>
        <dbReference type="ARBA" id="ARBA00023027"/>
    </source>
</evidence>
<feature type="transmembrane region" description="Helical" evidence="16">
    <location>
        <begin position="292"/>
        <end position="311"/>
    </location>
</feature>
<dbReference type="AlphaFoldDB" id="A0A8K1X783"/>
<evidence type="ECO:0000256" key="7">
    <source>
        <dbReference type="ARBA" id="ARBA00022692"/>
    </source>
</evidence>
<dbReference type="GO" id="GO:0015990">
    <property type="term" value="P:electron transport coupled proton transport"/>
    <property type="evidence" value="ECO:0007669"/>
    <property type="project" value="TreeGrafter"/>
</dbReference>
<dbReference type="Pfam" id="PF00361">
    <property type="entry name" value="Proton_antipo_M"/>
    <property type="match status" value="1"/>
</dbReference>
<keyword evidence="10 16" id="KW-1133">Transmembrane helix</keyword>
<keyword evidence="11 16" id="KW-0520">NAD</keyword>
<evidence type="ECO:0000256" key="5">
    <source>
        <dbReference type="ARBA" id="ARBA00022448"/>
    </source>
</evidence>
<evidence type="ECO:0000256" key="15">
    <source>
        <dbReference type="ARBA" id="ARBA00049551"/>
    </source>
</evidence>
<proteinExistence type="inferred from homology"/>
<feature type="transmembrane region" description="Helical" evidence="16">
    <location>
        <begin position="42"/>
        <end position="60"/>
    </location>
</feature>
<keyword evidence="6 16" id="KW-0679">Respiratory chain</keyword>
<evidence type="ECO:0000313" key="18">
    <source>
        <dbReference type="EMBL" id="UHA56275.1"/>
    </source>
</evidence>
<name>A0A8K1X783_9PLAT</name>
<keyword evidence="9 16" id="KW-0249">Electron transport</keyword>
<dbReference type="InterPro" id="IPR001750">
    <property type="entry name" value="ND/Mrp_TM"/>
</dbReference>
<evidence type="ECO:0000256" key="8">
    <source>
        <dbReference type="ARBA" id="ARBA00022967"/>
    </source>
</evidence>
<evidence type="ECO:0000256" key="12">
    <source>
        <dbReference type="ARBA" id="ARBA00023075"/>
    </source>
</evidence>
<keyword evidence="14 16" id="KW-0472">Membrane</keyword>
<dbReference type="GO" id="GO:0008137">
    <property type="term" value="F:NADH dehydrogenase (ubiquinone) activity"/>
    <property type="evidence" value="ECO:0007669"/>
    <property type="project" value="UniProtKB-UniRule"/>
</dbReference>
<dbReference type="GO" id="GO:0003954">
    <property type="term" value="F:NADH dehydrogenase activity"/>
    <property type="evidence" value="ECO:0007669"/>
    <property type="project" value="TreeGrafter"/>
</dbReference>
<feature type="transmembrane region" description="Helical" evidence="16">
    <location>
        <begin position="90"/>
        <end position="111"/>
    </location>
</feature>